<dbReference type="Proteomes" id="UP000032142">
    <property type="component" value="Unassembled WGS sequence"/>
</dbReference>
<evidence type="ECO:0000313" key="2">
    <source>
        <dbReference type="Proteomes" id="UP000032142"/>
    </source>
</evidence>
<accession>A0A0B0MCZ2</accession>
<gene>
    <name evidence="1" type="ORF">F383_36612</name>
</gene>
<dbReference type="AlphaFoldDB" id="A0A0B0MCZ2"/>
<sequence length="27" mass="2884">MMRRLLEASLFRAAVVLAAHGNSSLVA</sequence>
<keyword evidence="2" id="KW-1185">Reference proteome</keyword>
<organism evidence="1 2">
    <name type="scientific">Gossypium arboreum</name>
    <name type="common">Tree cotton</name>
    <name type="synonym">Gossypium nanking</name>
    <dbReference type="NCBI Taxonomy" id="29729"/>
    <lineage>
        <taxon>Eukaryota</taxon>
        <taxon>Viridiplantae</taxon>
        <taxon>Streptophyta</taxon>
        <taxon>Embryophyta</taxon>
        <taxon>Tracheophyta</taxon>
        <taxon>Spermatophyta</taxon>
        <taxon>Magnoliopsida</taxon>
        <taxon>eudicotyledons</taxon>
        <taxon>Gunneridae</taxon>
        <taxon>Pentapetalae</taxon>
        <taxon>rosids</taxon>
        <taxon>malvids</taxon>
        <taxon>Malvales</taxon>
        <taxon>Malvaceae</taxon>
        <taxon>Malvoideae</taxon>
        <taxon>Gossypium</taxon>
    </lineage>
</organism>
<comment type="caution">
    <text evidence="1">The sequence shown here is derived from an EMBL/GenBank/DDBJ whole genome shotgun (WGS) entry which is preliminary data.</text>
</comment>
<evidence type="ECO:0000313" key="1">
    <source>
        <dbReference type="EMBL" id="KHF97263.1"/>
    </source>
</evidence>
<dbReference type="EMBL" id="JRRC01001190">
    <property type="protein sequence ID" value="KHF97263.1"/>
    <property type="molecule type" value="Genomic_DNA"/>
</dbReference>
<proteinExistence type="predicted"/>
<reference evidence="2" key="1">
    <citation type="submission" date="2014-09" db="EMBL/GenBank/DDBJ databases">
        <authorList>
            <person name="Mudge J."/>
            <person name="Ramaraj T."/>
            <person name="Lindquist I.E."/>
            <person name="Bharti A.K."/>
            <person name="Sundararajan A."/>
            <person name="Cameron C.T."/>
            <person name="Woodward J.E."/>
            <person name="May G.D."/>
            <person name="Brubaker C."/>
            <person name="Broadhvest J."/>
            <person name="Wilkins T.A."/>
        </authorList>
    </citation>
    <scope>NUCLEOTIDE SEQUENCE</scope>
    <source>
        <strain evidence="2">cv. AKA8401</strain>
    </source>
</reference>
<name>A0A0B0MCZ2_GOSAR</name>
<protein>
    <submittedName>
        <fullName evidence="1">Uncharacterized protein</fullName>
    </submittedName>
</protein>